<keyword evidence="3 7" id="KW-0813">Transport</keyword>
<dbReference type="EMBL" id="VJMH01005404">
    <property type="protein sequence ID" value="KAF0696394.1"/>
    <property type="molecule type" value="Genomic_DNA"/>
</dbReference>
<dbReference type="OrthoDB" id="3222at2759"/>
<protein>
    <submittedName>
        <fullName evidence="11">Aste57867_12860 protein</fullName>
    </submittedName>
</protein>
<keyword evidence="12" id="KW-1185">Reference proteome</keyword>
<dbReference type="PRINTS" id="PR00783">
    <property type="entry name" value="MINTRINSICP"/>
</dbReference>
<keyword evidence="4 7" id="KW-0812">Transmembrane</keyword>
<dbReference type="EMBL" id="CAADRA010005425">
    <property type="protein sequence ID" value="VFT89707.1"/>
    <property type="molecule type" value="Genomic_DNA"/>
</dbReference>
<evidence type="ECO:0000256" key="4">
    <source>
        <dbReference type="ARBA" id="ARBA00022692"/>
    </source>
</evidence>
<feature type="transmembrane region" description="Helical" evidence="9">
    <location>
        <begin position="263"/>
        <end position="286"/>
    </location>
</feature>
<feature type="transmembrane region" description="Helical" evidence="9">
    <location>
        <begin position="126"/>
        <end position="149"/>
    </location>
</feature>
<dbReference type="InterPro" id="IPR023271">
    <property type="entry name" value="Aquaporin-like"/>
</dbReference>
<dbReference type="Pfam" id="PF00230">
    <property type="entry name" value="MIP"/>
    <property type="match status" value="1"/>
</dbReference>
<evidence type="ECO:0000313" key="12">
    <source>
        <dbReference type="Proteomes" id="UP000332933"/>
    </source>
</evidence>
<evidence type="ECO:0000256" key="2">
    <source>
        <dbReference type="ARBA" id="ARBA00006175"/>
    </source>
</evidence>
<feature type="transmembrane region" description="Helical" evidence="9">
    <location>
        <begin position="54"/>
        <end position="73"/>
    </location>
</feature>
<evidence type="ECO:0000313" key="11">
    <source>
        <dbReference type="EMBL" id="VFT89707.1"/>
    </source>
</evidence>
<dbReference type="PANTHER" id="PTHR43829">
    <property type="entry name" value="AQUAPORIN OR AQUAGLYCEROPORIN RELATED"/>
    <property type="match status" value="1"/>
</dbReference>
<feature type="transmembrane region" description="Helical" evidence="9">
    <location>
        <begin position="205"/>
        <end position="229"/>
    </location>
</feature>
<dbReference type="InterPro" id="IPR022357">
    <property type="entry name" value="MIP_CS"/>
</dbReference>
<keyword evidence="5 9" id="KW-1133">Transmembrane helix</keyword>
<dbReference type="PROSITE" id="PS00221">
    <property type="entry name" value="MIP"/>
    <property type="match status" value="1"/>
</dbReference>
<dbReference type="PANTHER" id="PTHR43829:SF9">
    <property type="entry name" value="AQUAPORIN-9"/>
    <property type="match status" value="1"/>
</dbReference>
<evidence type="ECO:0000256" key="5">
    <source>
        <dbReference type="ARBA" id="ARBA00022989"/>
    </source>
</evidence>
<dbReference type="InterPro" id="IPR000425">
    <property type="entry name" value="MIP"/>
</dbReference>
<dbReference type="GO" id="GO:0015250">
    <property type="term" value="F:water channel activity"/>
    <property type="evidence" value="ECO:0007669"/>
    <property type="project" value="TreeGrafter"/>
</dbReference>
<evidence type="ECO:0000256" key="1">
    <source>
        <dbReference type="ARBA" id="ARBA00004141"/>
    </source>
</evidence>
<gene>
    <name evidence="11" type="primary">Aste57867_12860</name>
    <name evidence="10" type="ORF">As57867_012812</name>
    <name evidence="11" type="ORF">ASTE57867_12860</name>
</gene>
<accession>A0A485KWQ8</accession>
<feature type="region of interest" description="Disordered" evidence="8">
    <location>
        <begin position="1"/>
        <end position="24"/>
    </location>
</feature>
<proteinExistence type="inferred from homology"/>
<reference evidence="10" key="2">
    <citation type="submission" date="2019-06" db="EMBL/GenBank/DDBJ databases">
        <title>Genomics analysis of Aphanomyces spp. identifies a new class of oomycete effector associated with host adaptation.</title>
        <authorList>
            <person name="Gaulin E."/>
        </authorList>
    </citation>
    <scope>NUCLEOTIDE SEQUENCE</scope>
    <source>
        <strain evidence="10">CBS 578.67</strain>
    </source>
</reference>
<comment type="similarity">
    <text evidence="2 7">Belongs to the MIP/aquaporin (TC 1.A.8) family.</text>
</comment>
<evidence type="ECO:0000256" key="3">
    <source>
        <dbReference type="ARBA" id="ARBA00022448"/>
    </source>
</evidence>
<reference evidence="11 12" key="1">
    <citation type="submission" date="2019-03" db="EMBL/GenBank/DDBJ databases">
        <authorList>
            <person name="Gaulin E."/>
            <person name="Dumas B."/>
        </authorList>
    </citation>
    <scope>NUCLEOTIDE SEQUENCE [LARGE SCALE GENOMIC DNA]</scope>
    <source>
        <strain evidence="11">CBS 568.67</strain>
    </source>
</reference>
<evidence type="ECO:0000313" key="10">
    <source>
        <dbReference type="EMBL" id="KAF0696394.1"/>
    </source>
</evidence>
<feature type="compositionally biased region" description="Basic and acidic residues" evidence="8">
    <location>
        <begin position="1"/>
        <end position="10"/>
    </location>
</feature>
<evidence type="ECO:0000256" key="7">
    <source>
        <dbReference type="RuleBase" id="RU000477"/>
    </source>
</evidence>
<evidence type="ECO:0000256" key="6">
    <source>
        <dbReference type="ARBA" id="ARBA00023136"/>
    </source>
</evidence>
<dbReference type="Gene3D" id="1.20.1080.10">
    <property type="entry name" value="Glycerol uptake facilitator protein"/>
    <property type="match status" value="1"/>
</dbReference>
<dbReference type="Proteomes" id="UP000332933">
    <property type="component" value="Unassembled WGS sequence"/>
</dbReference>
<dbReference type="AlphaFoldDB" id="A0A485KWQ8"/>
<comment type="subcellular location">
    <subcellularLocation>
        <location evidence="1">Membrane</location>
        <topology evidence="1">Multi-pass membrane protein</topology>
    </subcellularLocation>
</comment>
<dbReference type="SUPFAM" id="SSF81338">
    <property type="entry name" value="Aquaporin-like"/>
    <property type="match status" value="1"/>
</dbReference>
<keyword evidence="6 9" id="KW-0472">Membrane</keyword>
<dbReference type="GO" id="GO:0015254">
    <property type="term" value="F:glycerol channel activity"/>
    <property type="evidence" value="ECO:0007669"/>
    <property type="project" value="TreeGrafter"/>
</dbReference>
<feature type="transmembrane region" description="Helical" evidence="9">
    <location>
        <begin position="178"/>
        <end position="199"/>
    </location>
</feature>
<evidence type="ECO:0000256" key="9">
    <source>
        <dbReference type="SAM" id="Phobius"/>
    </source>
</evidence>
<organism evidence="11 12">
    <name type="scientific">Aphanomyces stellatus</name>
    <dbReference type="NCBI Taxonomy" id="120398"/>
    <lineage>
        <taxon>Eukaryota</taxon>
        <taxon>Sar</taxon>
        <taxon>Stramenopiles</taxon>
        <taxon>Oomycota</taxon>
        <taxon>Saprolegniomycetes</taxon>
        <taxon>Saprolegniales</taxon>
        <taxon>Verrucalvaceae</taxon>
        <taxon>Aphanomyces</taxon>
    </lineage>
</organism>
<sequence length="312" mass="33273">MVQVLPRDKDNDDEPLCPDHSSSSLAPVEAAWPAFLRRHCRCETPLARECMAEFFSTFVLMGFGGGSGTQVALSNGRHGNYTHITLCWGIAVMLGVHVAGTISGAHMNPAVSFTFAVFGKLPWRKLPWYALSQVGGAFAAAWVIFLMYYPALTAYDPDFSVEKSGQIFISSPQATETLLSAFTTEVLCAAFLVIGVFAIAHPSNIHMNAVGIPIANGLLVVGLGMAFGLNTGYAVNPATDFGCRLFALLAGWGPGVFQVNDGYWWVPIVAPCLGGVVGATLFTMCIEAQLPLIETGDSSLPKPMAFISVDEA</sequence>
<evidence type="ECO:0000256" key="8">
    <source>
        <dbReference type="SAM" id="MobiDB-lite"/>
    </source>
</evidence>
<dbReference type="GO" id="GO:0005886">
    <property type="term" value="C:plasma membrane"/>
    <property type="evidence" value="ECO:0007669"/>
    <property type="project" value="TreeGrafter"/>
</dbReference>
<name>A0A485KWQ8_9STRA</name>
<dbReference type="InterPro" id="IPR050363">
    <property type="entry name" value="MIP/Aquaporin"/>
</dbReference>
<feature type="transmembrane region" description="Helical" evidence="9">
    <location>
        <begin position="85"/>
        <end position="106"/>
    </location>
</feature>